<feature type="transmembrane region" description="Helical" evidence="6">
    <location>
        <begin position="336"/>
        <end position="364"/>
    </location>
</feature>
<evidence type="ECO:0000256" key="4">
    <source>
        <dbReference type="ARBA" id="ARBA00022989"/>
    </source>
</evidence>
<proteinExistence type="predicted"/>
<evidence type="ECO:0000256" key="1">
    <source>
        <dbReference type="ARBA" id="ARBA00004651"/>
    </source>
</evidence>
<keyword evidence="2" id="KW-1003">Cell membrane</keyword>
<dbReference type="RefSeq" id="WP_346762017.1">
    <property type="nucleotide sequence ID" value="NZ_JAUJEB010000010.1"/>
</dbReference>
<feature type="transmembrane region" description="Helical" evidence="6">
    <location>
        <begin position="384"/>
        <end position="407"/>
    </location>
</feature>
<reference evidence="9" key="1">
    <citation type="submission" date="2023-06" db="EMBL/GenBank/DDBJ databases">
        <title>Genomic of Agaribacillus aureum.</title>
        <authorList>
            <person name="Wang G."/>
        </authorList>
    </citation>
    <scope>NUCLEOTIDE SEQUENCE</scope>
    <source>
        <strain evidence="9">BMA12</strain>
    </source>
</reference>
<dbReference type="InterPro" id="IPR025857">
    <property type="entry name" value="MacB_PCD"/>
</dbReference>
<dbReference type="InterPro" id="IPR050250">
    <property type="entry name" value="Macrolide_Exporter_MacB"/>
</dbReference>
<comment type="subcellular location">
    <subcellularLocation>
        <location evidence="1">Cell membrane</location>
        <topology evidence="1">Multi-pass membrane protein</topology>
    </subcellularLocation>
</comment>
<protein>
    <submittedName>
        <fullName evidence="9">ABC transporter permease</fullName>
    </submittedName>
</protein>
<feature type="transmembrane region" description="Helical" evidence="6">
    <location>
        <begin position="761"/>
        <end position="781"/>
    </location>
</feature>
<dbReference type="EMBL" id="JAUJEB010000010">
    <property type="protein sequence ID" value="MDN5216679.1"/>
    <property type="molecule type" value="Genomic_DNA"/>
</dbReference>
<feature type="transmembrane region" description="Helical" evidence="6">
    <location>
        <begin position="675"/>
        <end position="698"/>
    </location>
</feature>
<organism evidence="9 10">
    <name type="scientific">Agaribacillus aureus</name>
    <dbReference type="NCBI Taxonomy" id="3051825"/>
    <lineage>
        <taxon>Bacteria</taxon>
        <taxon>Pseudomonadati</taxon>
        <taxon>Bacteroidota</taxon>
        <taxon>Cytophagia</taxon>
        <taxon>Cytophagales</taxon>
        <taxon>Splendidivirgaceae</taxon>
        <taxon>Agaribacillus</taxon>
    </lineage>
</organism>
<feature type="domain" description="ABC3 transporter permease C-terminal" evidence="7">
    <location>
        <begin position="679"/>
        <end position="791"/>
    </location>
</feature>
<keyword evidence="5 6" id="KW-0472">Membrane</keyword>
<keyword evidence="4 6" id="KW-1133">Transmembrane helix</keyword>
<evidence type="ECO:0000256" key="5">
    <source>
        <dbReference type="ARBA" id="ARBA00023136"/>
    </source>
</evidence>
<feature type="transmembrane region" description="Helical" evidence="6">
    <location>
        <begin position="290"/>
        <end position="315"/>
    </location>
</feature>
<dbReference type="PANTHER" id="PTHR30572:SF18">
    <property type="entry name" value="ABC-TYPE MACROLIDE FAMILY EXPORT SYSTEM PERMEASE COMPONENT 2"/>
    <property type="match status" value="1"/>
</dbReference>
<dbReference type="PANTHER" id="PTHR30572">
    <property type="entry name" value="MEMBRANE COMPONENT OF TRANSPORTER-RELATED"/>
    <property type="match status" value="1"/>
</dbReference>
<gene>
    <name evidence="9" type="ORF">QQ020_31710</name>
</gene>
<name>A0ABT8LFV7_9BACT</name>
<evidence type="ECO:0000313" key="10">
    <source>
        <dbReference type="Proteomes" id="UP001172083"/>
    </source>
</evidence>
<evidence type="ECO:0000256" key="2">
    <source>
        <dbReference type="ARBA" id="ARBA00022475"/>
    </source>
</evidence>
<evidence type="ECO:0000259" key="7">
    <source>
        <dbReference type="Pfam" id="PF02687"/>
    </source>
</evidence>
<feature type="domain" description="MacB-like periplasmic core" evidence="8">
    <location>
        <begin position="20"/>
        <end position="247"/>
    </location>
</feature>
<dbReference type="InterPro" id="IPR003838">
    <property type="entry name" value="ABC3_permease_C"/>
</dbReference>
<keyword evidence="3 6" id="KW-0812">Transmembrane</keyword>
<keyword evidence="10" id="KW-1185">Reference proteome</keyword>
<evidence type="ECO:0000259" key="8">
    <source>
        <dbReference type="Pfam" id="PF12704"/>
    </source>
</evidence>
<comment type="caution">
    <text evidence="9">The sequence shown here is derived from an EMBL/GenBank/DDBJ whole genome shotgun (WGS) entry which is preliminary data.</text>
</comment>
<evidence type="ECO:0000313" key="9">
    <source>
        <dbReference type="EMBL" id="MDN5216679.1"/>
    </source>
</evidence>
<feature type="transmembrane region" description="Helical" evidence="6">
    <location>
        <begin position="719"/>
        <end position="741"/>
    </location>
</feature>
<evidence type="ECO:0000256" key="6">
    <source>
        <dbReference type="SAM" id="Phobius"/>
    </source>
</evidence>
<evidence type="ECO:0000256" key="3">
    <source>
        <dbReference type="ARBA" id="ARBA00022692"/>
    </source>
</evidence>
<dbReference type="Pfam" id="PF12704">
    <property type="entry name" value="MacB_PCD"/>
    <property type="match status" value="1"/>
</dbReference>
<feature type="transmembrane region" description="Helical" evidence="6">
    <location>
        <begin position="21"/>
        <end position="40"/>
    </location>
</feature>
<sequence length="798" mass="90658">MIRSYIHTSLRHLLKNKLYTLINVFGLTLGITCALLIFLITRFELSFDNYHRDAERIYRVVEKENEYGNIKFNQGMPYVLPRHLAKDFDEIEYSALTDGMAEATVKIFADGKPKLFKESGYAFVNPDFLRIFHLNWIAGTREEALKNENSVVISRSTARKYFDTLNPVGQTFQLTSQGIIYDLTVTGLIADVPANSDFPFDMLIHYNGEGENKRGWESWGAISGMVHCYIKLKPGVVGKDFEQKITRYLTNYRDDHEVEHIELKLQPLKDLHYDKRFSNYGGRVISKSSILSLTLIGFFLLITACINFINLNTVLVTKRANEVGIRKILGVKRMHLLWHLLGETAFITLLSIIAALGLSELLIFKVNQVFGYQLTFSLLSDPHLWIFLSAIFVMVSLFAGLYPAIMLSRFKPISALKNNHNSVGYGKGIGLRRGLVVLQLIISQLLVICVLVVYAQMKYFQHAPMGFEKEAILEFRVPKADKIPHLSQQLRTFPEIVNFCFSNTGTAFNDVWGGDFTYRSKEEVIKQHAQIKFVDTNFMVTYGIDLLAGKNIRIADSVNSFLVNESFVKAMGIRNIEDAIGEEVTIWSRKAAISGVLEDFNTESFHAGIKPVIMGYDAEDFNLSALKLIGDDHSHTIAKVEKIWKSIFPDYVFEYDYLDDKLDNHYKQEKRIANLFQIATVVAIIIGCIGLFGLVSFLASQRAKEMGIRKVLGASSSQILLIFVREFILLISLAFAVALPISWYYMEQWLQNFAYRISLTPWIFCLGVAITLIITLATVGYKSLLIAMTNPVNSLRDE</sequence>
<accession>A0ABT8LFV7</accession>
<feature type="transmembrane region" description="Helical" evidence="6">
    <location>
        <begin position="435"/>
        <end position="455"/>
    </location>
</feature>
<feature type="domain" description="ABC3 transporter permease C-terminal" evidence="7">
    <location>
        <begin position="295"/>
        <end position="412"/>
    </location>
</feature>
<dbReference type="Proteomes" id="UP001172083">
    <property type="component" value="Unassembled WGS sequence"/>
</dbReference>
<dbReference type="Pfam" id="PF02687">
    <property type="entry name" value="FtsX"/>
    <property type="match status" value="2"/>
</dbReference>